<dbReference type="InterPro" id="IPR003462">
    <property type="entry name" value="ODC_Mu_crystall"/>
</dbReference>
<dbReference type="Gene3D" id="3.40.50.720">
    <property type="entry name" value="NAD(P)-binding Rossmann-like Domain"/>
    <property type="match status" value="1"/>
</dbReference>
<gene>
    <name evidence="3" type="ORF">B0J11DRAFT_219805</name>
</gene>
<proteinExistence type="inferred from homology"/>
<evidence type="ECO:0000256" key="2">
    <source>
        <dbReference type="SAM" id="Coils"/>
    </source>
</evidence>
<dbReference type="PANTHER" id="PTHR13812">
    <property type="entry name" value="KETIMINE REDUCTASE MU-CRYSTALLIN"/>
    <property type="match status" value="1"/>
</dbReference>
<evidence type="ECO:0000313" key="3">
    <source>
        <dbReference type="EMBL" id="KAH7132199.1"/>
    </source>
</evidence>
<dbReference type="EMBL" id="JAGMWT010000003">
    <property type="protein sequence ID" value="KAH7132199.1"/>
    <property type="molecule type" value="Genomic_DNA"/>
</dbReference>
<dbReference type="SUPFAM" id="SSF51735">
    <property type="entry name" value="NAD(P)-binding Rossmann-fold domains"/>
    <property type="match status" value="1"/>
</dbReference>
<comment type="caution">
    <text evidence="3">The sequence shown here is derived from an EMBL/GenBank/DDBJ whole genome shotgun (WGS) entry which is preliminary data.</text>
</comment>
<organism evidence="3 4">
    <name type="scientific">Dendryphion nanum</name>
    <dbReference type="NCBI Taxonomy" id="256645"/>
    <lineage>
        <taxon>Eukaryota</taxon>
        <taxon>Fungi</taxon>
        <taxon>Dikarya</taxon>
        <taxon>Ascomycota</taxon>
        <taxon>Pezizomycotina</taxon>
        <taxon>Dothideomycetes</taxon>
        <taxon>Pleosporomycetidae</taxon>
        <taxon>Pleosporales</taxon>
        <taxon>Torulaceae</taxon>
        <taxon>Dendryphion</taxon>
    </lineage>
</organism>
<accession>A0A9P9IVD9</accession>
<reference evidence="3" key="1">
    <citation type="journal article" date="2021" name="Nat. Commun.">
        <title>Genetic determinants of endophytism in the Arabidopsis root mycobiome.</title>
        <authorList>
            <person name="Mesny F."/>
            <person name="Miyauchi S."/>
            <person name="Thiergart T."/>
            <person name="Pickel B."/>
            <person name="Atanasova L."/>
            <person name="Karlsson M."/>
            <person name="Huettel B."/>
            <person name="Barry K.W."/>
            <person name="Haridas S."/>
            <person name="Chen C."/>
            <person name="Bauer D."/>
            <person name="Andreopoulos W."/>
            <person name="Pangilinan J."/>
            <person name="LaButti K."/>
            <person name="Riley R."/>
            <person name="Lipzen A."/>
            <person name="Clum A."/>
            <person name="Drula E."/>
            <person name="Henrissat B."/>
            <person name="Kohler A."/>
            <person name="Grigoriev I.V."/>
            <person name="Martin F.M."/>
            <person name="Hacquard S."/>
        </authorList>
    </citation>
    <scope>NUCLEOTIDE SEQUENCE</scope>
    <source>
        <strain evidence="3">MPI-CAGE-CH-0243</strain>
    </source>
</reference>
<sequence length="366" mass="39058">MSFSVLSDVAVKGLLANLRKQDLISIQHALKQAFVAYSLNNEGAYQPHRASVTRPDGQTTLFMPATSPSSVGAKIIGVPPPTATGKTLAGVLVLCDSEGKAKGILNAGEVTAFRTALGSMSLLEHRRKLSNVVVFGAGKQAFWHIRLAQLLRGADIARITVVNRSADRSNELLQRLKEEESDAKAETNAFDSTRPDYDEALEQLVQSADAIFCTTPAKVPLFPATYLASAVGRGTGPYITAIGSYKIEMSELDPVLFRDVVDAKTGYHPKGKGGGVIVVDSREGCFQESGEIVQGKIEAEQIVEVGEVLDILEHPQGNDDKSLDDWLANGLVIYKSVGIGIMDLAVGNALLDLAKEKNVGSSLPAL</sequence>
<comment type="similarity">
    <text evidence="1">Belongs to the ornithine cyclodeaminase/mu-crystallin family.</text>
</comment>
<feature type="coiled-coil region" evidence="2">
    <location>
        <begin position="159"/>
        <end position="189"/>
    </location>
</feature>
<dbReference type="Proteomes" id="UP000700596">
    <property type="component" value="Unassembled WGS sequence"/>
</dbReference>
<dbReference type="Gene3D" id="3.30.1780.10">
    <property type="entry name" value="ornithine cyclodeaminase, domain 1"/>
    <property type="match status" value="1"/>
</dbReference>
<keyword evidence="2" id="KW-0175">Coiled coil</keyword>
<name>A0A9P9IVD9_9PLEO</name>
<dbReference type="OrthoDB" id="41492at2759"/>
<dbReference type="AlphaFoldDB" id="A0A9P9IVD9"/>
<evidence type="ECO:0000256" key="1">
    <source>
        <dbReference type="ARBA" id="ARBA00008903"/>
    </source>
</evidence>
<dbReference type="InterPro" id="IPR023401">
    <property type="entry name" value="ODC_N"/>
</dbReference>
<evidence type="ECO:0000313" key="4">
    <source>
        <dbReference type="Proteomes" id="UP000700596"/>
    </source>
</evidence>
<dbReference type="InterPro" id="IPR036291">
    <property type="entry name" value="NAD(P)-bd_dom_sf"/>
</dbReference>
<dbReference type="PANTHER" id="PTHR13812:SF19">
    <property type="entry name" value="KETIMINE REDUCTASE MU-CRYSTALLIN"/>
    <property type="match status" value="1"/>
</dbReference>
<dbReference type="Pfam" id="PF02423">
    <property type="entry name" value="OCD_Mu_crystall"/>
    <property type="match status" value="1"/>
</dbReference>
<keyword evidence="4" id="KW-1185">Reference proteome</keyword>
<dbReference type="GO" id="GO:0005737">
    <property type="term" value="C:cytoplasm"/>
    <property type="evidence" value="ECO:0007669"/>
    <property type="project" value="TreeGrafter"/>
</dbReference>
<protein>
    <submittedName>
        <fullName evidence="3">Shikimate/quinate 5-dehydrogenase</fullName>
    </submittedName>
</protein>